<evidence type="ECO:0000313" key="5">
    <source>
        <dbReference type="Proteomes" id="UP000472271"/>
    </source>
</evidence>
<feature type="coiled-coil region" evidence="1">
    <location>
        <begin position="60"/>
        <end position="122"/>
    </location>
</feature>
<reference evidence="4" key="2">
    <citation type="submission" date="2025-08" db="UniProtKB">
        <authorList>
            <consortium name="Ensembl"/>
        </authorList>
    </citation>
    <scope>IDENTIFICATION</scope>
</reference>
<dbReference type="GO" id="GO:0002693">
    <property type="term" value="P:positive regulation of cellular extravasation"/>
    <property type="evidence" value="ECO:0007669"/>
    <property type="project" value="TreeGrafter"/>
</dbReference>
<evidence type="ECO:0008006" key="6">
    <source>
        <dbReference type="Google" id="ProtNLM"/>
    </source>
</evidence>
<proteinExistence type="predicted"/>
<accession>A0A673AH79</accession>
<dbReference type="AlphaFoldDB" id="A0A673AH79"/>
<keyword evidence="3" id="KW-0472">Membrane</keyword>
<feature type="coiled-coil region" evidence="1">
    <location>
        <begin position="336"/>
        <end position="370"/>
    </location>
</feature>
<keyword evidence="3" id="KW-1133">Transmembrane helix</keyword>
<evidence type="ECO:0000256" key="1">
    <source>
        <dbReference type="SAM" id="Coils"/>
    </source>
</evidence>
<dbReference type="Ensembl" id="ENSSORT00005029880.1">
    <property type="protein sequence ID" value="ENSSORP00005029060.1"/>
    <property type="gene ID" value="ENSSORG00005013870.1"/>
</dbReference>
<reference evidence="4" key="3">
    <citation type="submission" date="2025-09" db="UniProtKB">
        <authorList>
            <consortium name="Ensembl"/>
        </authorList>
    </citation>
    <scope>IDENTIFICATION</scope>
</reference>
<dbReference type="InParanoid" id="A0A673AH79"/>
<reference evidence="4" key="1">
    <citation type="submission" date="2019-06" db="EMBL/GenBank/DDBJ databases">
        <authorList>
            <consortium name="Wellcome Sanger Institute Data Sharing"/>
        </authorList>
    </citation>
    <scope>NUCLEOTIDE SEQUENCE [LARGE SCALE GENOMIC DNA]</scope>
</reference>
<dbReference type="Proteomes" id="UP000472271">
    <property type="component" value="Chromosome 4"/>
</dbReference>
<feature type="transmembrane region" description="Helical" evidence="3">
    <location>
        <begin position="29"/>
        <end position="55"/>
    </location>
</feature>
<organism evidence="4 5">
    <name type="scientific">Sphaeramia orbicularis</name>
    <name type="common">orbiculate cardinalfish</name>
    <dbReference type="NCBI Taxonomy" id="375764"/>
    <lineage>
        <taxon>Eukaryota</taxon>
        <taxon>Metazoa</taxon>
        <taxon>Chordata</taxon>
        <taxon>Craniata</taxon>
        <taxon>Vertebrata</taxon>
        <taxon>Euteleostomi</taxon>
        <taxon>Actinopterygii</taxon>
        <taxon>Neopterygii</taxon>
        <taxon>Teleostei</taxon>
        <taxon>Neoteleostei</taxon>
        <taxon>Acanthomorphata</taxon>
        <taxon>Gobiaria</taxon>
        <taxon>Kurtiformes</taxon>
        <taxon>Apogonoidei</taxon>
        <taxon>Apogonidae</taxon>
        <taxon>Apogoninae</taxon>
        <taxon>Sphaeramia</taxon>
    </lineage>
</organism>
<protein>
    <recommendedName>
        <fullName evidence="6">Plasmalemma vesicle associated protein b</fullName>
    </recommendedName>
</protein>
<dbReference type="FunCoup" id="A0A673AH79">
    <property type="interactions" value="528"/>
</dbReference>
<dbReference type="OrthoDB" id="9944409at2759"/>
<dbReference type="InterPro" id="IPR009538">
    <property type="entry name" value="PV-1"/>
</dbReference>
<keyword evidence="5" id="KW-1185">Reference proteome</keyword>
<evidence type="ECO:0000256" key="2">
    <source>
        <dbReference type="SAM" id="MobiDB-lite"/>
    </source>
</evidence>
<keyword evidence="1" id="KW-0175">Coiled coil</keyword>
<evidence type="ECO:0000256" key="3">
    <source>
        <dbReference type="SAM" id="Phobius"/>
    </source>
</evidence>
<dbReference type="PANTHER" id="PTHR21687:SF6">
    <property type="entry name" value="PLASMALEMMA VESICLE-ASSOCIATED PROTEIN"/>
    <property type="match status" value="1"/>
</dbReference>
<keyword evidence="3" id="KW-0812">Transmembrane</keyword>
<sequence>MYSSSYSRAKFGLESREPLHRPRGKSCGYYLRIIFFFSSLIQSLIIVSLVLFLIYGQPEKSAAEKRVKELELNFNRLSEYNIQLRKEKGELGDQLGARTAEKAALEKEMENLKTAANNTEHELLKKLADCERQVAVTRTMVVRCPTQAMAPPPMVTSGSEMKTLQTLNAQQRAFINLIEANFTQTVHYLTQERDNALKDRDTHHQDAIAQRRDNTMLKEQLVTYTRKCKEDFAHSLDGIKMVTSEFLNKINNLFPHQLTFHLTCDSQQEQMEKIRTSCTNLSRDVENKFQLYLDTVGNKVSQIQAQSSRLEVQNSHLTADFQKCEQSRSEAISDASKQLELKQKKHDDQVERLLMEQNRLREQKKLQEDTLALKETEFKTLLLSAQQNCKPAAPKPMGPQLVPPFNRQTVPNWPAPGIGKTPTGR</sequence>
<gene>
    <name evidence="4" type="primary">plvapb</name>
</gene>
<feature type="region of interest" description="Disordered" evidence="2">
    <location>
        <begin position="389"/>
        <end position="425"/>
    </location>
</feature>
<name>A0A673AH79_9TELE</name>
<evidence type="ECO:0000313" key="4">
    <source>
        <dbReference type="Ensembl" id="ENSSORP00005029060.1"/>
    </source>
</evidence>
<dbReference type="GO" id="GO:0043114">
    <property type="term" value="P:regulation of vascular permeability"/>
    <property type="evidence" value="ECO:0007669"/>
    <property type="project" value="TreeGrafter"/>
</dbReference>
<dbReference type="PANTHER" id="PTHR21687">
    <property type="entry name" value="PLASMALEMMA VESICLE-ASSOCIATED PROTEIN"/>
    <property type="match status" value="1"/>
</dbReference>